<keyword evidence="1" id="KW-0521">NADP</keyword>
<dbReference type="GO" id="GO:0016651">
    <property type="term" value="F:oxidoreductase activity, acting on NAD(P)H"/>
    <property type="evidence" value="ECO:0007669"/>
    <property type="project" value="TreeGrafter"/>
</dbReference>
<dbReference type="Pfam" id="PF08240">
    <property type="entry name" value="ADH_N"/>
    <property type="match status" value="1"/>
</dbReference>
<sequence length="320" mass="33993">MKAVELSRFGEALGVVDKPLPEPAKNQVRVRMLLSPIHNHDLMIVKGVYGTLPTLPAVPGTEAVGIVDALGEGVTGVQVGQRVTGNGAGTWAEYYLAEAPFLTAVPENLDNETACQLMSMPLSAKMILADLDVKEGDWIIQNAGNGLVGKLVSRFGKKRGINVISLVRRDDAVAELAQHGVDTVVSTEAPDWRDRVKEMTGGAPIIRALDSVGGEAAGDLLDLLGDGGELVNFGALSAKSIKVSPSQLLFRGLRLRGFWAAKPSLSRETVLALRKELLDEAAAGELHLPVERQFSLDEIGDAVQASQTPGRKGKIVLAAR</sequence>
<protein>
    <submittedName>
        <fullName evidence="4">Zinc-binding dehydrogenase</fullName>
    </submittedName>
</protein>
<gene>
    <name evidence="4" type="ORF">J5Y06_00555</name>
</gene>
<dbReference type="EMBL" id="JAGIYY010000001">
    <property type="protein sequence ID" value="MBP0437139.1"/>
    <property type="molecule type" value="Genomic_DNA"/>
</dbReference>
<dbReference type="InterPro" id="IPR020843">
    <property type="entry name" value="ER"/>
</dbReference>
<dbReference type="InterPro" id="IPR013149">
    <property type="entry name" value="ADH-like_C"/>
</dbReference>
<dbReference type="GO" id="GO:0070402">
    <property type="term" value="F:NADPH binding"/>
    <property type="evidence" value="ECO:0007669"/>
    <property type="project" value="TreeGrafter"/>
</dbReference>
<dbReference type="Pfam" id="PF00107">
    <property type="entry name" value="ADH_zinc_N"/>
    <property type="match status" value="1"/>
</dbReference>
<reference evidence="4" key="1">
    <citation type="submission" date="2021-03" db="EMBL/GenBank/DDBJ databases">
        <title>Genome sequencing and assembly of Tianweitania sediminis.</title>
        <authorList>
            <person name="Chhetri G."/>
        </authorList>
    </citation>
    <scope>NUCLEOTIDE SEQUENCE</scope>
    <source>
        <strain evidence="4">Z8</strain>
    </source>
</reference>
<dbReference type="InterPro" id="IPR013154">
    <property type="entry name" value="ADH-like_N"/>
</dbReference>
<dbReference type="SUPFAM" id="SSF50129">
    <property type="entry name" value="GroES-like"/>
    <property type="match status" value="1"/>
</dbReference>
<organism evidence="4 5">
    <name type="scientific">Tianweitania sediminis</name>
    <dbReference type="NCBI Taxonomy" id="1502156"/>
    <lineage>
        <taxon>Bacteria</taxon>
        <taxon>Pseudomonadati</taxon>
        <taxon>Pseudomonadota</taxon>
        <taxon>Alphaproteobacteria</taxon>
        <taxon>Hyphomicrobiales</taxon>
        <taxon>Phyllobacteriaceae</taxon>
        <taxon>Tianweitania</taxon>
    </lineage>
</organism>
<dbReference type="SMART" id="SM00829">
    <property type="entry name" value="PKS_ER"/>
    <property type="match status" value="1"/>
</dbReference>
<evidence type="ECO:0000313" key="4">
    <source>
        <dbReference type="EMBL" id="MBP0437139.1"/>
    </source>
</evidence>
<dbReference type="InterPro" id="IPR011032">
    <property type="entry name" value="GroES-like_sf"/>
</dbReference>
<evidence type="ECO:0000256" key="2">
    <source>
        <dbReference type="ARBA" id="ARBA00023002"/>
    </source>
</evidence>
<dbReference type="PANTHER" id="PTHR48106">
    <property type="entry name" value="QUINONE OXIDOREDUCTASE PIG3-RELATED"/>
    <property type="match status" value="1"/>
</dbReference>
<dbReference type="Gene3D" id="3.90.180.10">
    <property type="entry name" value="Medium-chain alcohol dehydrogenases, catalytic domain"/>
    <property type="match status" value="1"/>
</dbReference>
<evidence type="ECO:0000259" key="3">
    <source>
        <dbReference type="SMART" id="SM00829"/>
    </source>
</evidence>
<dbReference type="RefSeq" id="WP_209333178.1">
    <property type="nucleotide sequence ID" value="NZ_JAGIYY010000001.1"/>
</dbReference>
<feature type="domain" description="Enoyl reductase (ER)" evidence="3">
    <location>
        <begin position="10"/>
        <end position="317"/>
    </location>
</feature>
<keyword evidence="2" id="KW-0560">Oxidoreductase</keyword>
<comment type="caution">
    <text evidence="4">The sequence shown here is derived from an EMBL/GenBank/DDBJ whole genome shotgun (WGS) entry which is preliminary data.</text>
</comment>
<dbReference type="InterPro" id="IPR036291">
    <property type="entry name" value="NAD(P)-bd_dom_sf"/>
</dbReference>
<evidence type="ECO:0000256" key="1">
    <source>
        <dbReference type="ARBA" id="ARBA00022857"/>
    </source>
</evidence>
<dbReference type="SUPFAM" id="SSF51735">
    <property type="entry name" value="NAD(P)-binding Rossmann-fold domains"/>
    <property type="match status" value="1"/>
</dbReference>
<name>A0A8J7RK15_9HYPH</name>
<dbReference type="PANTHER" id="PTHR48106:SF2">
    <property type="entry name" value="ZN2+-BINDING DEHYDROGENASE"/>
    <property type="match status" value="1"/>
</dbReference>
<dbReference type="Gene3D" id="3.40.50.720">
    <property type="entry name" value="NAD(P)-binding Rossmann-like Domain"/>
    <property type="match status" value="1"/>
</dbReference>
<accession>A0A8J7RK15</accession>
<dbReference type="Proteomes" id="UP000666240">
    <property type="component" value="Unassembled WGS sequence"/>
</dbReference>
<keyword evidence="5" id="KW-1185">Reference proteome</keyword>
<proteinExistence type="predicted"/>
<evidence type="ECO:0000313" key="5">
    <source>
        <dbReference type="Proteomes" id="UP000666240"/>
    </source>
</evidence>
<dbReference type="AlphaFoldDB" id="A0A8J7RK15"/>